<dbReference type="AlphaFoldDB" id="A0A0P7ZQZ9"/>
<sequence length="346" mass="39220">MMDFTVAIPTYNGAQRLPQLIERLRSQIGTEHFSWRILVIDNNSSDATAAIIKSYQAKHESYQQVPLPSPQPVPVDYAFEARQGAAFARVSAMEVATSPWVGFLDDDVIPDLNWVAAAYAFGQSHPQAGAYGGQIHGTFEIDPPENFNRIKSFLAIRERGDSAHRYNPDTLSLPPSAAWVVQTRAWKDNVSSQPKLGGRANGSMVQGDDYEPLLHLHRANWEIWYNPAMHVYHQIPKHRLERGYLMPLSRGCGLCICQLRMINTQSWLRPIIWLKLVLSNLRRVILHWLKYRTQLQSDLVAACEMEFYLGSFLSPFYYLRTLLFQSFTNTSQTGGMPSPKQPVSPG</sequence>
<feature type="domain" description="Glycosyltransferase 2-like" evidence="1">
    <location>
        <begin position="5"/>
        <end position="143"/>
    </location>
</feature>
<comment type="caution">
    <text evidence="2">The sequence shown here is derived from an EMBL/GenBank/DDBJ whole genome shotgun (WGS) entry which is preliminary data.</text>
</comment>
<dbReference type="GO" id="GO:0016740">
    <property type="term" value="F:transferase activity"/>
    <property type="evidence" value="ECO:0007669"/>
    <property type="project" value="UniProtKB-KW"/>
</dbReference>
<dbReference type="PANTHER" id="PTHR43685:SF2">
    <property type="entry name" value="GLYCOSYLTRANSFERASE 2-LIKE DOMAIN-CONTAINING PROTEIN"/>
    <property type="match status" value="1"/>
</dbReference>
<dbReference type="STRING" id="1666911.HLUCCA11_21855"/>
<keyword evidence="2" id="KW-0808">Transferase</keyword>
<dbReference type="InterPro" id="IPR001173">
    <property type="entry name" value="Glyco_trans_2-like"/>
</dbReference>
<dbReference type="PATRIC" id="fig|1666911.3.peg.3954"/>
<accession>A0A0P7ZQZ9</accession>
<proteinExistence type="predicted"/>
<dbReference type="Proteomes" id="UP000050465">
    <property type="component" value="Unassembled WGS sequence"/>
</dbReference>
<dbReference type="Pfam" id="PF00535">
    <property type="entry name" value="Glycos_transf_2"/>
    <property type="match status" value="1"/>
</dbReference>
<dbReference type="InterPro" id="IPR050834">
    <property type="entry name" value="Glycosyltransf_2"/>
</dbReference>
<organism evidence="2 3">
    <name type="scientific">Phormidesmis priestleyi Ana</name>
    <dbReference type="NCBI Taxonomy" id="1666911"/>
    <lineage>
        <taxon>Bacteria</taxon>
        <taxon>Bacillati</taxon>
        <taxon>Cyanobacteriota</taxon>
        <taxon>Cyanophyceae</taxon>
        <taxon>Leptolyngbyales</taxon>
        <taxon>Leptolyngbyaceae</taxon>
        <taxon>Phormidesmis</taxon>
    </lineage>
</organism>
<evidence type="ECO:0000313" key="3">
    <source>
        <dbReference type="Proteomes" id="UP000050465"/>
    </source>
</evidence>
<reference evidence="2 3" key="1">
    <citation type="submission" date="2015-09" db="EMBL/GenBank/DDBJ databases">
        <title>Identification and resolution of microdiversity through metagenomic sequencing of parallel consortia.</title>
        <authorList>
            <person name="Nelson W.C."/>
            <person name="Romine M.F."/>
            <person name="Lindemann S.R."/>
        </authorList>
    </citation>
    <scope>NUCLEOTIDE SEQUENCE [LARGE SCALE GENOMIC DNA]</scope>
    <source>
        <strain evidence="2">Ana</strain>
    </source>
</reference>
<dbReference type="SUPFAM" id="SSF53448">
    <property type="entry name" value="Nucleotide-diphospho-sugar transferases"/>
    <property type="match status" value="1"/>
</dbReference>
<name>A0A0P7ZQZ9_9CYAN</name>
<evidence type="ECO:0000313" key="2">
    <source>
        <dbReference type="EMBL" id="KPQ32291.1"/>
    </source>
</evidence>
<dbReference type="EMBL" id="LJZR01000062">
    <property type="protein sequence ID" value="KPQ32291.1"/>
    <property type="molecule type" value="Genomic_DNA"/>
</dbReference>
<evidence type="ECO:0000259" key="1">
    <source>
        <dbReference type="Pfam" id="PF00535"/>
    </source>
</evidence>
<dbReference type="CDD" id="cd00761">
    <property type="entry name" value="Glyco_tranf_GTA_type"/>
    <property type="match status" value="1"/>
</dbReference>
<dbReference type="Gene3D" id="3.90.550.10">
    <property type="entry name" value="Spore Coat Polysaccharide Biosynthesis Protein SpsA, Chain A"/>
    <property type="match status" value="1"/>
</dbReference>
<gene>
    <name evidence="2" type="ORF">HLUCCA11_21855</name>
</gene>
<dbReference type="NCBIfam" id="NF038302">
    <property type="entry name" value="EPS_HpsE"/>
    <property type="match status" value="1"/>
</dbReference>
<dbReference type="InterPro" id="IPR029044">
    <property type="entry name" value="Nucleotide-diphossugar_trans"/>
</dbReference>
<dbReference type="PANTHER" id="PTHR43685">
    <property type="entry name" value="GLYCOSYLTRANSFERASE"/>
    <property type="match status" value="1"/>
</dbReference>
<protein>
    <submittedName>
        <fullName evidence="2">Glycosyltransferases involved in cell wall biogenesis</fullName>
    </submittedName>
</protein>